<dbReference type="PANTHER" id="PTHR46652:SF3">
    <property type="entry name" value="LEUCINE-RICH REPEAT-CONTAINING PROTEIN 9"/>
    <property type="match status" value="1"/>
</dbReference>
<feature type="domain" description="Copper amine oxidase-like N-terminal" evidence="4">
    <location>
        <begin position="320"/>
        <end position="428"/>
    </location>
</feature>
<dbReference type="SUPFAM" id="SSF52058">
    <property type="entry name" value="L domain-like"/>
    <property type="match status" value="1"/>
</dbReference>
<dbReference type="PROSITE" id="PS51450">
    <property type="entry name" value="LRR"/>
    <property type="match status" value="6"/>
</dbReference>
<sequence>MKKPMRILSSSFLSVFLMSATVSISPAIHAAAPALSDSTEITAVTKEKSAIVTFGDRILESKIQTILGKVNEKITQDDLLKLTTLSAGYKITSIKGLEFATNLEDIHLPNSYISDISPLSGLKKLKMISLPDNNIIDISPLKGLTNLTNLNLERNMIKDLTPLAGLTSLTRLALNENNISDISPLHALTNLEFLNVNDNYIEKLGDLVDLHKLYGLELHNNLVTDVSPLASIRSLKSINIGYNQVTDISPLKELDLNAIQINNTDISDLSVLRNMPSFNYLYWKDNPLTEQSLSFLEELKKREGADVYNYPHYASPKVFLNGQVQSLGTQPRLDLFNGVTMMPLRELFEMFGAAVHWDNATRTVTATSGENKIVIPLGSKIAQINNRKVEMETASVLFKEHTMIPLRFVTEAFGYDIQWNAKKRWIIIETD</sequence>
<dbReference type="InterPro" id="IPR032675">
    <property type="entry name" value="LRR_dom_sf"/>
</dbReference>
<dbReference type="InterPro" id="IPR025875">
    <property type="entry name" value="Leu-rich_rpt_4"/>
</dbReference>
<evidence type="ECO:0000256" key="1">
    <source>
        <dbReference type="ARBA" id="ARBA00022614"/>
    </source>
</evidence>
<organism evidence="5 6">
    <name type="scientific">Paenibacillus eucommiae</name>
    <dbReference type="NCBI Taxonomy" id="1355755"/>
    <lineage>
        <taxon>Bacteria</taxon>
        <taxon>Bacillati</taxon>
        <taxon>Bacillota</taxon>
        <taxon>Bacilli</taxon>
        <taxon>Bacillales</taxon>
        <taxon>Paenibacillaceae</taxon>
        <taxon>Paenibacillus</taxon>
    </lineage>
</organism>
<proteinExistence type="predicted"/>
<reference evidence="5 6" key="1">
    <citation type="submission" date="2021-03" db="EMBL/GenBank/DDBJ databases">
        <title>Genomic Encyclopedia of Type Strains, Phase IV (KMG-IV): sequencing the most valuable type-strain genomes for metagenomic binning, comparative biology and taxonomic classification.</title>
        <authorList>
            <person name="Goeker M."/>
        </authorList>
    </citation>
    <scope>NUCLEOTIDE SEQUENCE [LARGE SCALE GENOMIC DNA]</scope>
    <source>
        <strain evidence="5 6">DSM 26048</strain>
    </source>
</reference>
<evidence type="ECO:0000256" key="3">
    <source>
        <dbReference type="SAM" id="SignalP"/>
    </source>
</evidence>
<dbReference type="EMBL" id="JAGGLB010000002">
    <property type="protein sequence ID" value="MBP1989020.1"/>
    <property type="molecule type" value="Genomic_DNA"/>
</dbReference>
<gene>
    <name evidence="5" type="ORF">J2Z66_000615</name>
</gene>
<keyword evidence="6" id="KW-1185">Reference proteome</keyword>
<name>A0ABS4IPC6_9BACL</name>
<dbReference type="InterPro" id="IPR012854">
    <property type="entry name" value="Cu_amine_oxidase-like_N"/>
</dbReference>
<evidence type="ECO:0000313" key="6">
    <source>
        <dbReference type="Proteomes" id="UP001519287"/>
    </source>
</evidence>
<dbReference type="Gene3D" id="3.80.10.10">
    <property type="entry name" value="Ribonuclease Inhibitor"/>
    <property type="match status" value="1"/>
</dbReference>
<keyword evidence="3" id="KW-0732">Signal</keyword>
<keyword evidence="2" id="KW-0677">Repeat</keyword>
<dbReference type="Pfam" id="PF12799">
    <property type="entry name" value="LRR_4"/>
    <property type="match status" value="3"/>
</dbReference>
<dbReference type="Pfam" id="PF07833">
    <property type="entry name" value="Cu_amine_oxidN1"/>
    <property type="match status" value="1"/>
</dbReference>
<dbReference type="InterPro" id="IPR050836">
    <property type="entry name" value="SDS22/Internalin_LRR"/>
</dbReference>
<keyword evidence="1" id="KW-0433">Leucine-rich repeat</keyword>
<feature type="signal peptide" evidence="3">
    <location>
        <begin position="1"/>
        <end position="30"/>
    </location>
</feature>
<dbReference type="PANTHER" id="PTHR46652">
    <property type="entry name" value="LEUCINE-RICH REPEAT AND IQ DOMAIN-CONTAINING PROTEIN 1-RELATED"/>
    <property type="match status" value="1"/>
</dbReference>
<dbReference type="SUPFAM" id="SSF55383">
    <property type="entry name" value="Copper amine oxidase, domain N"/>
    <property type="match status" value="1"/>
</dbReference>
<dbReference type="RefSeq" id="WP_209969805.1">
    <property type="nucleotide sequence ID" value="NZ_JAGGLB010000002.1"/>
</dbReference>
<dbReference type="SMART" id="SM00365">
    <property type="entry name" value="LRR_SD22"/>
    <property type="match status" value="7"/>
</dbReference>
<dbReference type="InterPro" id="IPR001611">
    <property type="entry name" value="Leu-rich_rpt"/>
</dbReference>
<comment type="caution">
    <text evidence="5">The sequence shown here is derived from an EMBL/GenBank/DDBJ whole genome shotgun (WGS) entry which is preliminary data.</text>
</comment>
<evidence type="ECO:0000259" key="4">
    <source>
        <dbReference type="Pfam" id="PF07833"/>
    </source>
</evidence>
<feature type="chain" id="PRO_5047526679" description="Copper amine oxidase-like N-terminal domain-containing protein" evidence="3">
    <location>
        <begin position="31"/>
        <end position="431"/>
    </location>
</feature>
<dbReference type="Gene3D" id="3.30.457.10">
    <property type="entry name" value="Copper amine oxidase-like, N-terminal domain"/>
    <property type="match status" value="1"/>
</dbReference>
<protein>
    <recommendedName>
        <fullName evidence="4">Copper amine oxidase-like N-terminal domain-containing protein</fullName>
    </recommendedName>
</protein>
<accession>A0ABS4IPC6</accession>
<dbReference type="Proteomes" id="UP001519287">
    <property type="component" value="Unassembled WGS sequence"/>
</dbReference>
<evidence type="ECO:0000313" key="5">
    <source>
        <dbReference type="EMBL" id="MBP1989020.1"/>
    </source>
</evidence>
<dbReference type="InterPro" id="IPR036582">
    <property type="entry name" value="Mao_N_sf"/>
</dbReference>
<evidence type="ECO:0000256" key="2">
    <source>
        <dbReference type="ARBA" id="ARBA00022737"/>
    </source>
</evidence>